<comment type="subcellular location">
    <subcellularLocation>
        <location evidence="6">Cytoplasm</location>
    </subcellularLocation>
</comment>
<accession>A0ABP0ESL2</accession>
<comment type="function">
    <text evidence="6">One of the proteins required for the normal export of preproteins out of the cell cytoplasm. It is a molecular chaperone that binds to a subset of precursor proteins, maintaining them in a translocation-competent state. It also specifically binds to its receptor SecA.</text>
</comment>
<dbReference type="NCBIfam" id="TIGR00809">
    <property type="entry name" value="secB"/>
    <property type="match status" value="1"/>
</dbReference>
<dbReference type="SUPFAM" id="SSF54611">
    <property type="entry name" value="SecB-like"/>
    <property type="match status" value="1"/>
</dbReference>
<dbReference type="Gene3D" id="3.10.420.10">
    <property type="entry name" value="SecB-like"/>
    <property type="match status" value="1"/>
</dbReference>
<dbReference type="PRINTS" id="PR01594">
    <property type="entry name" value="SECBCHAPRONE"/>
</dbReference>
<name>A0ABP0ESL2_9RICK</name>
<dbReference type="PANTHER" id="PTHR36918:SF1">
    <property type="entry name" value="PROTEIN-EXPORT PROTEIN SECB"/>
    <property type="match status" value="1"/>
</dbReference>
<organism evidence="7 8">
    <name type="scientific">Candidatus Xenohaliotis californiensis</name>
    <dbReference type="NCBI Taxonomy" id="84677"/>
    <lineage>
        <taxon>Bacteria</taxon>
        <taxon>Pseudomonadati</taxon>
        <taxon>Pseudomonadota</taxon>
        <taxon>Alphaproteobacteria</taxon>
        <taxon>Rickettsiales</taxon>
        <taxon>Anaplasmataceae</taxon>
        <taxon>Candidatus Xenohaliotis</taxon>
    </lineage>
</organism>
<keyword evidence="4 6" id="KW-0811">Translocation</keyword>
<evidence type="ECO:0000256" key="6">
    <source>
        <dbReference type="HAMAP-Rule" id="MF_00821"/>
    </source>
</evidence>
<evidence type="ECO:0000256" key="3">
    <source>
        <dbReference type="ARBA" id="ARBA00022927"/>
    </source>
</evidence>
<evidence type="ECO:0000313" key="8">
    <source>
        <dbReference type="Proteomes" id="UP001314181"/>
    </source>
</evidence>
<evidence type="ECO:0000313" key="7">
    <source>
        <dbReference type="EMBL" id="CAK8162845.1"/>
    </source>
</evidence>
<dbReference type="HAMAP" id="MF_00821">
    <property type="entry name" value="SecB"/>
    <property type="match status" value="1"/>
</dbReference>
<comment type="caution">
    <text evidence="7">The sequence shown here is derived from an EMBL/GenBank/DDBJ whole genome shotgun (WGS) entry which is preliminary data.</text>
</comment>
<dbReference type="InterPro" id="IPR003708">
    <property type="entry name" value="SecB"/>
</dbReference>
<dbReference type="Proteomes" id="UP001314181">
    <property type="component" value="Unassembled WGS sequence"/>
</dbReference>
<keyword evidence="8" id="KW-1185">Reference proteome</keyword>
<reference evidence="7 8" key="1">
    <citation type="submission" date="2024-01" db="EMBL/GenBank/DDBJ databases">
        <authorList>
            <person name="Kunselman E."/>
        </authorList>
    </citation>
    <scope>NUCLEOTIDE SEQUENCE [LARGE SCALE GENOMIC DNA]</scope>
    <source>
        <strain evidence="7">2 abalone samples</strain>
    </source>
</reference>
<keyword evidence="5 6" id="KW-0143">Chaperone</keyword>
<dbReference type="InterPro" id="IPR035958">
    <property type="entry name" value="SecB-like_sf"/>
</dbReference>
<dbReference type="Pfam" id="PF02556">
    <property type="entry name" value="SecB"/>
    <property type="match status" value="1"/>
</dbReference>
<comment type="similarity">
    <text evidence="1 6">Belongs to the SecB family.</text>
</comment>
<keyword evidence="3 6" id="KW-0653">Protein transport</keyword>
<dbReference type="EMBL" id="CAWVOK010000016">
    <property type="protein sequence ID" value="CAK8162845.1"/>
    <property type="molecule type" value="Genomic_DNA"/>
</dbReference>
<protein>
    <recommendedName>
        <fullName evidence="6">Protein-export protein SecB</fullName>
    </recommendedName>
</protein>
<evidence type="ECO:0000256" key="1">
    <source>
        <dbReference type="ARBA" id="ARBA00009990"/>
    </source>
</evidence>
<sequence>MSSNKRTKDQSAINENNAPNFSINLQYLKDISFENPTSPAVFFQKNKEQPQLKVNVDVLVNKINESSYEVILGISADATMHEDKIYILELKYAAIVAVLQSLTTIQIKRHLMVDVPTLLLPFARQIIATIVRDGGFTALVLDPINFEALYKQHTEQN</sequence>
<evidence type="ECO:0000256" key="4">
    <source>
        <dbReference type="ARBA" id="ARBA00023010"/>
    </source>
</evidence>
<keyword evidence="2 6" id="KW-0813">Transport</keyword>
<comment type="subunit">
    <text evidence="6">Homotetramer, a dimer of dimers. One homotetramer interacts with 1 SecA dimer.</text>
</comment>
<proteinExistence type="inferred from homology"/>
<keyword evidence="6" id="KW-0963">Cytoplasm</keyword>
<evidence type="ECO:0000256" key="2">
    <source>
        <dbReference type="ARBA" id="ARBA00022448"/>
    </source>
</evidence>
<evidence type="ECO:0000256" key="5">
    <source>
        <dbReference type="ARBA" id="ARBA00023186"/>
    </source>
</evidence>
<dbReference type="PANTHER" id="PTHR36918">
    <property type="match status" value="1"/>
</dbReference>
<dbReference type="RefSeq" id="WP_338363872.1">
    <property type="nucleotide sequence ID" value="NZ_CAWVOK010000016.1"/>
</dbReference>
<dbReference type="NCBIfam" id="NF004392">
    <property type="entry name" value="PRK05751.1-3"/>
    <property type="match status" value="1"/>
</dbReference>
<gene>
    <name evidence="6 7" type="primary">secB</name>
    <name evidence="7" type="ORF">CAXC1_240006</name>
</gene>